<gene>
    <name evidence="1" type="ORF">OPV22_007782</name>
</gene>
<evidence type="ECO:0000313" key="1">
    <source>
        <dbReference type="EMBL" id="KAJ8497230.1"/>
    </source>
</evidence>
<dbReference type="AlphaFoldDB" id="A0AAV8PMU7"/>
<dbReference type="EMBL" id="JAQQAF010000003">
    <property type="protein sequence ID" value="KAJ8497230.1"/>
    <property type="molecule type" value="Genomic_DNA"/>
</dbReference>
<reference evidence="1 2" key="1">
    <citation type="submission" date="2022-12" db="EMBL/GenBank/DDBJ databases">
        <title>Chromosome-scale assembly of the Ensete ventricosum genome.</title>
        <authorList>
            <person name="Dussert Y."/>
            <person name="Stocks J."/>
            <person name="Wendawek A."/>
            <person name="Woldeyes F."/>
            <person name="Nichols R.A."/>
            <person name="Borrell J.S."/>
        </authorList>
    </citation>
    <scope>NUCLEOTIDE SEQUENCE [LARGE SCALE GENOMIC DNA]</scope>
    <source>
        <strain evidence="2">cv. Maze</strain>
        <tissue evidence="1">Seeds</tissue>
    </source>
</reference>
<organism evidence="1 2">
    <name type="scientific">Ensete ventricosum</name>
    <name type="common">Abyssinian banana</name>
    <name type="synonym">Musa ensete</name>
    <dbReference type="NCBI Taxonomy" id="4639"/>
    <lineage>
        <taxon>Eukaryota</taxon>
        <taxon>Viridiplantae</taxon>
        <taxon>Streptophyta</taxon>
        <taxon>Embryophyta</taxon>
        <taxon>Tracheophyta</taxon>
        <taxon>Spermatophyta</taxon>
        <taxon>Magnoliopsida</taxon>
        <taxon>Liliopsida</taxon>
        <taxon>Zingiberales</taxon>
        <taxon>Musaceae</taxon>
        <taxon>Ensete</taxon>
    </lineage>
</organism>
<evidence type="ECO:0000313" key="2">
    <source>
        <dbReference type="Proteomes" id="UP001222027"/>
    </source>
</evidence>
<proteinExistence type="predicted"/>
<sequence length="87" mass="10079">MSGPRFCISLGFQTDVSLNSFTETKQYVGRISDMPRTQYLFLMTGQCRVQHLTESKKSGFNSENALRLRWFDDSFCTHVTPWYLSSP</sequence>
<comment type="caution">
    <text evidence="1">The sequence shown here is derived from an EMBL/GenBank/DDBJ whole genome shotgun (WGS) entry which is preliminary data.</text>
</comment>
<keyword evidence="2" id="KW-1185">Reference proteome</keyword>
<accession>A0AAV8PMU7</accession>
<protein>
    <submittedName>
        <fullName evidence="1">Uncharacterized protein</fullName>
    </submittedName>
</protein>
<dbReference type="Proteomes" id="UP001222027">
    <property type="component" value="Unassembled WGS sequence"/>
</dbReference>
<name>A0AAV8PMU7_ENSVE</name>